<protein>
    <recommendedName>
        <fullName evidence="5">Glycine zipper domain-containing protein</fullName>
    </recommendedName>
</protein>
<proteinExistence type="predicted"/>
<evidence type="ECO:0000256" key="2">
    <source>
        <dbReference type="SAM" id="SignalP"/>
    </source>
</evidence>
<organism evidence="3 4">
    <name type="scientific">Afipia massiliensis</name>
    <dbReference type="NCBI Taxonomy" id="211460"/>
    <lineage>
        <taxon>Bacteria</taxon>
        <taxon>Pseudomonadati</taxon>
        <taxon>Pseudomonadota</taxon>
        <taxon>Alphaproteobacteria</taxon>
        <taxon>Hyphomicrobiales</taxon>
        <taxon>Nitrobacteraceae</taxon>
        <taxon>Afipia</taxon>
    </lineage>
</organism>
<dbReference type="Proteomes" id="UP000521227">
    <property type="component" value="Unassembled WGS sequence"/>
</dbReference>
<feature type="signal peptide" evidence="2">
    <location>
        <begin position="1"/>
        <end position="34"/>
    </location>
</feature>
<keyword evidence="1" id="KW-1133">Transmembrane helix</keyword>
<dbReference type="RefSeq" id="WP_184089663.1">
    <property type="nucleotide sequence ID" value="NZ_JACHIJ010000008.1"/>
</dbReference>
<keyword evidence="2" id="KW-0732">Signal</keyword>
<dbReference type="AlphaFoldDB" id="A0A840N404"/>
<accession>A0A840N404</accession>
<dbReference type="EMBL" id="JACHIJ010000008">
    <property type="protein sequence ID" value="MBB5054803.1"/>
    <property type="molecule type" value="Genomic_DNA"/>
</dbReference>
<evidence type="ECO:0000313" key="4">
    <source>
        <dbReference type="Proteomes" id="UP000521227"/>
    </source>
</evidence>
<evidence type="ECO:0008006" key="5">
    <source>
        <dbReference type="Google" id="ProtNLM"/>
    </source>
</evidence>
<keyword evidence="1" id="KW-0812">Transmembrane</keyword>
<reference evidence="3 4" key="1">
    <citation type="submission" date="2020-08" db="EMBL/GenBank/DDBJ databases">
        <title>Genomic Encyclopedia of Type Strains, Phase IV (KMG-IV): sequencing the most valuable type-strain genomes for metagenomic binning, comparative biology and taxonomic classification.</title>
        <authorList>
            <person name="Goeker M."/>
        </authorList>
    </citation>
    <scope>NUCLEOTIDE SEQUENCE [LARGE SCALE GENOMIC DNA]</scope>
    <source>
        <strain evidence="3 4">DSM 17498</strain>
    </source>
</reference>
<comment type="caution">
    <text evidence="3">The sequence shown here is derived from an EMBL/GenBank/DDBJ whole genome shotgun (WGS) entry which is preliminary data.</text>
</comment>
<evidence type="ECO:0000256" key="1">
    <source>
        <dbReference type="SAM" id="Phobius"/>
    </source>
</evidence>
<gene>
    <name evidence="3" type="ORF">HNQ36_004810</name>
</gene>
<keyword evidence="1" id="KW-0472">Membrane</keyword>
<evidence type="ECO:0000313" key="3">
    <source>
        <dbReference type="EMBL" id="MBB5054803.1"/>
    </source>
</evidence>
<feature type="transmembrane region" description="Helical" evidence="1">
    <location>
        <begin position="58"/>
        <end position="84"/>
    </location>
</feature>
<name>A0A840N404_9BRAD</name>
<feature type="chain" id="PRO_5032941369" description="Glycine zipper domain-containing protein" evidence="2">
    <location>
        <begin position="35"/>
        <end position="101"/>
    </location>
</feature>
<sequence>MKTEALFMFNSAHRRFTFVAAALAILALPIAAHAQGVIRGMEGGANEGVRKGNRAAGPVGGAVGGAVGAGVGGIVGGVNGVLGIDNRRSYRHRHYRNKRHR</sequence>